<organism evidence="4 5">
    <name type="scientific">endosymbiont of Galathealinum brachiosum</name>
    <dbReference type="NCBI Taxonomy" id="2200906"/>
    <lineage>
        <taxon>Bacteria</taxon>
        <taxon>Pseudomonadati</taxon>
        <taxon>Pseudomonadota</taxon>
        <taxon>Gammaproteobacteria</taxon>
        <taxon>sulfur-oxidizing symbionts</taxon>
    </lineage>
</organism>
<dbReference type="Proteomes" id="UP000254266">
    <property type="component" value="Unassembled WGS sequence"/>
</dbReference>
<feature type="signal peptide" evidence="2">
    <location>
        <begin position="1"/>
        <end position="28"/>
    </location>
</feature>
<gene>
    <name evidence="4" type="ORF">DIZ80_11795</name>
</gene>
<proteinExistence type="inferred from homology"/>
<dbReference type="Pfam" id="PF07603">
    <property type="entry name" value="Lcl_C"/>
    <property type="match status" value="1"/>
</dbReference>
<evidence type="ECO:0000256" key="2">
    <source>
        <dbReference type="SAM" id="SignalP"/>
    </source>
</evidence>
<evidence type="ECO:0000313" key="4">
    <source>
        <dbReference type="EMBL" id="RDH82941.1"/>
    </source>
</evidence>
<dbReference type="InterPro" id="IPR011042">
    <property type="entry name" value="6-blade_b-propeller_TolB-like"/>
</dbReference>
<feature type="domain" description="Lcl C-terminal" evidence="3">
    <location>
        <begin position="51"/>
        <end position="188"/>
    </location>
</feature>
<name>A0A370DDH8_9GAMM</name>
<evidence type="ECO:0000313" key="5">
    <source>
        <dbReference type="Proteomes" id="UP000254266"/>
    </source>
</evidence>
<reference evidence="4 5" key="1">
    <citation type="journal article" date="2018" name="ISME J.">
        <title>Endosymbiont genomes yield clues of tubeworm success.</title>
        <authorList>
            <person name="Li Y."/>
            <person name="Liles M.R."/>
            <person name="Halanych K.M."/>
        </authorList>
    </citation>
    <scope>NUCLEOTIDE SEQUENCE [LARGE SCALE GENOMIC DNA]</scope>
    <source>
        <strain evidence="4">A1464</strain>
    </source>
</reference>
<comment type="caution">
    <text evidence="4">The sequence shown here is derived from an EMBL/GenBank/DDBJ whole genome shotgun (WGS) entry which is preliminary data.</text>
</comment>
<protein>
    <recommendedName>
        <fullName evidence="3">Lcl C-terminal domain-containing protein</fullName>
    </recommendedName>
</protein>
<evidence type="ECO:0000259" key="3">
    <source>
        <dbReference type="Pfam" id="PF07603"/>
    </source>
</evidence>
<dbReference type="PANTHER" id="PTHR36842">
    <property type="entry name" value="PROTEIN TOLB HOMOLOG"/>
    <property type="match status" value="1"/>
</dbReference>
<evidence type="ECO:0000256" key="1">
    <source>
        <dbReference type="ARBA" id="ARBA00009820"/>
    </source>
</evidence>
<dbReference type="AlphaFoldDB" id="A0A370DDH8"/>
<dbReference type="InterPro" id="IPR011659">
    <property type="entry name" value="WD40"/>
</dbReference>
<sequence length="531" mass="57728">MKIIRPLSRHFFALLTMCLMLVSAQVLAAQICSTDMPDEAPDSRYTDNGNGTVTDKYTGLMWKQCVEGATTDGSSNCTGIPSSVNWSSAIQLADSVNNGTGESFGYEDWRLPNFKELASLHRPNCTQPAVNATAFPPTAQALADEYARLISSTHSSSTSTPRYFIFDVYGGDFYHQPGTGGTFVRLVRDARSKLLFLSDQSNVGIESEEDIHTVNSDGSELTRLTGTGEENLEYSWADWSPDGSKIVTFRYDWWSGNHKLLTMNADGSNVTDITNPPTVNSISRQARTRWSPDGTKIAYLVSSDGDLYVMDADGSNKLGLTDQVGKVIALADAAEDSEVFAWSLDSSKIYFMSDLHDVYSVDTDGANITKLNTTPLTQLGDFGYRWSPDRQKIAWLSSGGIKDIYVANIDGTEQIVLYSSTANNISAPAWSPDSSSVAFSELISVPLSMKIKIKDVSSATNPVTSIDIGVSSAAYSLSWSPSGDKIAYIFGGESVGETGADSLYVLDLNTRIAIDVSLSTNSNHVMTFDWR</sequence>
<accession>A0A370DDH8</accession>
<keyword evidence="2" id="KW-0732">Signal</keyword>
<feature type="chain" id="PRO_5017042055" description="Lcl C-terminal domain-containing protein" evidence="2">
    <location>
        <begin position="29"/>
        <end position="531"/>
    </location>
</feature>
<keyword evidence="5" id="KW-1185">Reference proteome</keyword>
<dbReference type="EMBL" id="QFXC01000011">
    <property type="protein sequence ID" value="RDH82941.1"/>
    <property type="molecule type" value="Genomic_DNA"/>
</dbReference>
<dbReference type="InterPro" id="IPR011460">
    <property type="entry name" value="Lcl_C"/>
</dbReference>
<dbReference type="Pfam" id="PF07676">
    <property type="entry name" value="PD40"/>
    <property type="match status" value="3"/>
</dbReference>
<comment type="similarity">
    <text evidence="1">Belongs to the TolB family.</text>
</comment>
<dbReference type="SUPFAM" id="SSF69304">
    <property type="entry name" value="Tricorn protease N-terminal domain"/>
    <property type="match status" value="1"/>
</dbReference>
<dbReference type="PANTHER" id="PTHR36842:SF1">
    <property type="entry name" value="PROTEIN TOLB"/>
    <property type="match status" value="1"/>
</dbReference>
<dbReference type="Gene3D" id="2.120.10.30">
    <property type="entry name" value="TolB, C-terminal domain"/>
    <property type="match status" value="2"/>
</dbReference>